<keyword evidence="5 11" id="KW-0732">Signal</keyword>
<keyword evidence="2" id="KW-0813">Transport</keyword>
<evidence type="ECO:0000256" key="11">
    <source>
        <dbReference type="SAM" id="SignalP"/>
    </source>
</evidence>
<dbReference type="GO" id="GO:0030246">
    <property type="term" value="F:carbohydrate binding"/>
    <property type="evidence" value="ECO:0007669"/>
    <property type="project" value="InterPro"/>
</dbReference>
<dbReference type="SUPFAM" id="SSF53822">
    <property type="entry name" value="Periplasmic binding protein-like I"/>
    <property type="match status" value="1"/>
</dbReference>
<reference evidence="13 14" key="1">
    <citation type="submission" date="2020-10" db="EMBL/GenBank/DDBJ databases">
        <title>Blautia liquoris sp.nov., isolated from the mud in a fermentation cellar used for the production of Chinese strong-flavoured liquor.</title>
        <authorList>
            <person name="Lu L."/>
        </authorList>
    </citation>
    <scope>NUCLEOTIDE SEQUENCE [LARGE SCALE GENOMIC DNA]</scope>
    <source>
        <strain evidence="13 14">LZLJ-3</strain>
    </source>
</reference>
<dbReference type="PROSITE" id="PS51257">
    <property type="entry name" value="PROKAR_LIPOPROTEIN"/>
    <property type="match status" value="1"/>
</dbReference>
<dbReference type="PANTHER" id="PTHR30036">
    <property type="entry name" value="D-XYLOSE-BINDING PERIPLASMIC PROTEIN"/>
    <property type="match status" value="1"/>
</dbReference>
<dbReference type="PANTHER" id="PTHR30036:SF2">
    <property type="entry name" value="D-GALACTOSE_METHYL-GALACTOSIDE BINDING PERIPLASMIC PROTEIN MGLB"/>
    <property type="match status" value="1"/>
</dbReference>
<dbReference type="Gene3D" id="3.40.50.2300">
    <property type="match status" value="2"/>
</dbReference>
<evidence type="ECO:0000256" key="4">
    <source>
        <dbReference type="ARBA" id="ARBA00022723"/>
    </source>
</evidence>
<sequence length="395" mass="42497">MKKKLLAVMLTATMAMGMFAGCGSSDDKSKGTDGGKSTASTSSEKTSDKTDDKKSDSDANVAVFYYTYSDTYIASVRTLLDKKLDEMGLEYQDYDGNSNQTTQNEQIDTAIQTGATMLVVNIVTSGSVDASSQIVDKAKAAGIPVVFFNRAVEDDKTEGDVLGSYDQCAFVGTDAPEAGHMQGEMIGKYLSENYDAADLNGDGKISYAMFMGQLGNAEAIYRTQYAVEDANKVLKEAGKPELEYFDPSNSDKYQVDQDGNWSATASNNYMNTNLSQYNEENNNMIELVICNNDGMAEGAISALNDKGYNLGSGKDGKTIPVFGVDATDAAKQLIGDGKMTGTIKQDADGMAECIAKLMQNVANSKEVMDGTDSYNISDKVSNKIYIPYGEYTGEE</sequence>
<feature type="chain" id="PRO_5039005923" description="D-galactose/methyl-galactoside binding periplasmic protein MglB" evidence="11">
    <location>
        <begin position="21"/>
        <end position="395"/>
    </location>
</feature>
<evidence type="ECO:0000256" key="1">
    <source>
        <dbReference type="ARBA" id="ARBA00004196"/>
    </source>
</evidence>
<name>A0A7M2RN90_9FIRM</name>
<dbReference type="GO" id="GO:0030288">
    <property type="term" value="C:outer membrane-bounded periplasmic space"/>
    <property type="evidence" value="ECO:0007669"/>
    <property type="project" value="TreeGrafter"/>
</dbReference>
<dbReference type="InterPro" id="IPR025997">
    <property type="entry name" value="SBP_2_dom"/>
</dbReference>
<feature type="signal peptide" evidence="11">
    <location>
        <begin position="1"/>
        <end position="20"/>
    </location>
</feature>
<keyword evidence="3" id="KW-0762">Sugar transport</keyword>
<dbReference type="EMBL" id="CP063304">
    <property type="protein sequence ID" value="QOV21027.1"/>
    <property type="molecule type" value="Genomic_DNA"/>
</dbReference>
<evidence type="ECO:0000256" key="3">
    <source>
        <dbReference type="ARBA" id="ARBA00022597"/>
    </source>
</evidence>
<dbReference type="Pfam" id="PF13407">
    <property type="entry name" value="Peripla_BP_4"/>
    <property type="match status" value="1"/>
</dbReference>
<accession>A0A7M2RN90</accession>
<comment type="subunit">
    <text evidence="8">The ABC transporter complex is composed of one ATP-binding protein (MglA), two transmembrane proteins (MglC) and a solute-binding protein (MglB).</text>
</comment>
<keyword evidence="14" id="KW-1185">Reference proteome</keyword>
<evidence type="ECO:0000256" key="6">
    <source>
        <dbReference type="ARBA" id="ARBA00022764"/>
    </source>
</evidence>
<dbReference type="AlphaFoldDB" id="A0A7M2RN90"/>
<keyword evidence="7" id="KW-0106">Calcium</keyword>
<keyword evidence="6" id="KW-0574">Periplasm</keyword>
<proteinExistence type="predicted"/>
<feature type="domain" description="Periplasmic binding protein" evidence="12">
    <location>
        <begin position="61"/>
        <end position="365"/>
    </location>
</feature>
<dbReference type="Proteomes" id="UP000593601">
    <property type="component" value="Chromosome"/>
</dbReference>
<evidence type="ECO:0000256" key="8">
    <source>
        <dbReference type="ARBA" id="ARBA00034323"/>
    </source>
</evidence>
<evidence type="ECO:0000256" key="5">
    <source>
        <dbReference type="ARBA" id="ARBA00022729"/>
    </source>
</evidence>
<organism evidence="13 14">
    <name type="scientific">Blautia liquoris</name>
    <dbReference type="NCBI Taxonomy" id="2779518"/>
    <lineage>
        <taxon>Bacteria</taxon>
        <taxon>Bacillati</taxon>
        <taxon>Bacillota</taxon>
        <taxon>Clostridia</taxon>
        <taxon>Lachnospirales</taxon>
        <taxon>Lachnospiraceae</taxon>
        <taxon>Blautia</taxon>
    </lineage>
</organism>
<keyword evidence="4" id="KW-0479">Metal-binding</keyword>
<dbReference type="KEGG" id="bliq:INP51_10750"/>
<evidence type="ECO:0000313" key="14">
    <source>
        <dbReference type="Proteomes" id="UP000593601"/>
    </source>
</evidence>
<dbReference type="GO" id="GO:0046872">
    <property type="term" value="F:metal ion binding"/>
    <property type="evidence" value="ECO:0007669"/>
    <property type="project" value="UniProtKB-KW"/>
</dbReference>
<evidence type="ECO:0000256" key="2">
    <source>
        <dbReference type="ARBA" id="ARBA00022448"/>
    </source>
</evidence>
<evidence type="ECO:0000256" key="7">
    <source>
        <dbReference type="ARBA" id="ARBA00022837"/>
    </source>
</evidence>
<comment type="subcellular location">
    <subcellularLocation>
        <location evidence="1">Cell envelope</location>
    </subcellularLocation>
</comment>
<evidence type="ECO:0000256" key="10">
    <source>
        <dbReference type="SAM" id="MobiDB-lite"/>
    </source>
</evidence>
<feature type="region of interest" description="Disordered" evidence="10">
    <location>
        <begin position="24"/>
        <end position="55"/>
    </location>
</feature>
<dbReference type="CDD" id="cd01539">
    <property type="entry name" value="PBP1_GGBP"/>
    <property type="match status" value="1"/>
</dbReference>
<protein>
    <recommendedName>
        <fullName evidence="9">D-galactose/methyl-galactoside binding periplasmic protein MglB</fullName>
    </recommendedName>
</protein>
<dbReference type="InterPro" id="IPR050555">
    <property type="entry name" value="Bact_Solute-Bind_Prot2"/>
</dbReference>
<dbReference type="InterPro" id="IPR028082">
    <property type="entry name" value="Peripla_BP_I"/>
</dbReference>
<dbReference type="InterPro" id="IPR044085">
    <property type="entry name" value="MglB-like_PBP1"/>
</dbReference>
<feature type="compositionally biased region" description="Basic and acidic residues" evidence="10">
    <location>
        <begin position="45"/>
        <end position="55"/>
    </location>
</feature>
<evidence type="ECO:0000256" key="9">
    <source>
        <dbReference type="ARBA" id="ARBA00034344"/>
    </source>
</evidence>
<gene>
    <name evidence="13" type="ORF">INP51_10750</name>
</gene>
<evidence type="ECO:0000313" key="13">
    <source>
        <dbReference type="EMBL" id="QOV21027.1"/>
    </source>
</evidence>
<evidence type="ECO:0000259" key="12">
    <source>
        <dbReference type="Pfam" id="PF13407"/>
    </source>
</evidence>